<evidence type="ECO:0000313" key="2">
    <source>
        <dbReference type="Proteomes" id="UP001637993"/>
    </source>
</evidence>
<accession>A0ABW9MZB1</accession>
<dbReference type="RefSeq" id="WP_410023624.1">
    <property type="nucleotide sequence ID" value="NZ_JBGMEG010000002.1"/>
</dbReference>
<evidence type="ECO:0008006" key="3">
    <source>
        <dbReference type="Google" id="ProtNLM"/>
    </source>
</evidence>
<organism evidence="1 2">
    <name type="scientific">Anaerococcus groningensis</name>
    <dbReference type="NCBI Taxonomy" id="3115616"/>
    <lineage>
        <taxon>Bacteria</taxon>
        <taxon>Bacillati</taxon>
        <taxon>Bacillota</taxon>
        <taxon>Tissierellia</taxon>
        <taxon>Tissierellales</taxon>
        <taxon>Peptoniphilaceae</taxon>
        <taxon>Anaerococcus</taxon>
    </lineage>
</organism>
<comment type="caution">
    <text evidence="1">The sequence shown here is derived from an EMBL/GenBank/DDBJ whole genome shotgun (WGS) entry which is preliminary data.</text>
</comment>
<keyword evidence="2" id="KW-1185">Reference proteome</keyword>
<protein>
    <recommendedName>
        <fullName evidence="3">Lipoprotein</fullName>
    </recommendedName>
</protein>
<proteinExistence type="predicted"/>
<reference evidence="1 2" key="1">
    <citation type="journal article" date="2025" name="Anaerobe">
        <title>Description of Anaerococcus kampingiae sp. nov., Anaerococcus groningensis sp. nov., Anaerococcus martiniensis sp. nov., and Anaerococcus cruorum sp. nov., isolated from human clinical specimens.</title>
        <authorList>
            <person name="Boiten K.E."/>
            <person name="Meijer J."/>
            <person name="van Wezel E.M."/>
            <person name="Veloo A.C.M."/>
        </authorList>
    </citation>
    <scope>NUCLEOTIDE SEQUENCE [LARGE SCALE GENOMIC DNA]</scope>
    <source>
        <strain evidence="1 2">ENR1011</strain>
    </source>
</reference>
<dbReference type="EMBL" id="JBGMEG010000002">
    <property type="protein sequence ID" value="MFO3717030.1"/>
    <property type="molecule type" value="Genomic_DNA"/>
</dbReference>
<evidence type="ECO:0000313" key="1">
    <source>
        <dbReference type="EMBL" id="MFO3717030.1"/>
    </source>
</evidence>
<gene>
    <name evidence="1" type="ORF">AB9Q04_01545</name>
</gene>
<name>A0ABW9MZB1_9FIRM</name>
<dbReference type="Proteomes" id="UP001637993">
    <property type="component" value="Unassembled WGS sequence"/>
</dbReference>
<sequence length="235" mass="26932">MKKIKLIVAVGIIIAGLGLVTGFDKDYYSKENETSRAKIEDLKNSSDLVKSEFTEKLLNKKDQPRVNYYQVKSLDNSINYTQIQGFDTSKNITIDGKIWQNGGNIFINKDNQLYWLDIGKNIYYGEKRTSNYPSSITRDNDLTYGEKEVIKALGESNRKIEKIDGGYKSIIDDDLNYGYEIYDENGDFISSYLENSQGNVTTTLIESKNDVEDIYNYYLAKIDSMTKVETIEDIK</sequence>